<dbReference type="EMBL" id="CM042009">
    <property type="protein sequence ID" value="KAI3788211.1"/>
    <property type="molecule type" value="Genomic_DNA"/>
</dbReference>
<protein>
    <submittedName>
        <fullName evidence="1">Uncharacterized protein</fullName>
    </submittedName>
</protein>
<keyword evidence="2" id="KW-1185">Reference proteome</keyword>
<name>A0ACB9GYB2_CICIN</name>
<reference evidence="1 2" key="2">
    <citation type="journal article" date="2022" name="Mol. Ecol. Resour.">
        <title>The genomes of chicory, endive, great burdock and yacon provide insights into Asteraceae paleo-polyploidization history and plant inulin production.</title>
        <authorList>
            <person name="Fan W."/>
            <person name="Wang S."/>
            <person name="Wang H."/>
            <person name="Wang A."/>
            <person name="Jiang F."/>
            <person name="Liu H."/>
            <person name="Zhao H."/>
            <person name="Xu D."/>
            <person name="Zhang Y."/>
        </authorList>
    </citation>
    <scope>NUCLEOTIDE SEQUENCE [LARGE SCALE GENOMIC DNA]</scope>
    <source>
        <strain evidence="2">cv. Punajuju</strain>
        <tissue evidence="1">Leaves</tissue>
    </source>
</reference>
<dbReference type="Proteomes" id="UP001055811">
    <property type="component" value="Linkage Group LG01"/>
</dbReference>
<sequence>MVLSLMDVYDRLGKPHRSIVIDIYSVYPIPRMKPGTLKTVITPTLQTFHDVPVKALKFVDRKVDESVTKAMSTTVAHEIKNHGVVETASGLAKSAYTMMEPTAKELLNYNFQSMHHPDACKAAQSVGSFYIRQFTISGPLLEVPISN</sequence>
<accession>A0ACB9GYB2</accession>
<evidence type="ECO:0000313" key="2">
    <source>
        <dbReference type="Proteomes" id="UP001055811"/>
    </source>
</evidence>
<reference evidence="2" key="1">
    <citation type="journal article" date="2022" name="Mol. Ecol. Resour.">
        <title>The genomes of chicory, endive, great burdock and yacon provide insights into Asteraceae palaeo-polyploidization history and plant inulin production.</title>
        <authorList>
            <person name="Fan W."/>
            <person name="Wang S."/>
            <person name="Wang H."/>
            <person name="Wang A."/>
            <person name="Jiang F."/>
            <person name="Liu H."/>
            <person name="Zhao H."/>
            <person name="Xu D."/>
            <person name="Zhang Y."/>
        </authorList>
    </citation>
    <scope>NUCLEOTIDE SEQUENCE [LARGE SCALE GENOMIC DNA]</scope>
    <source>
        <strain evidence="2">cv. Punajuju</strain>
    </source>
</reference>
<evidence type="ECO:0000313" key="1">
    <source>
        <dbReference type="EMBL" id="KAI3788211.1"/>
    </source>
</evidence>
<comment type="caution">
    <text evidence="1">The sequence shown here is derived from an EMBL/GenBank/DDBJ whole genome shotgun (WGS) entry which is preliminary data.</text>
</comment>
<gene>
    <name evidence="1" type="ORF">L2E82_00952</name>
</gene>
<proteinExistence type="predicted"/>
<organism evidence="1 2">
    <name type="scientific">Cichorium intybus</name>
    <name type="common">Chicory</name>
    <dbReference type="NCBI Taxonomy" id="13427"/>
    <lineage>
        <taxon>Eukaryota</taxon>
        <taxon>Viridiplantae</taxon>
        <taxon>Streptophyta</taxon>
        <taxon>Embryophyta</taxon>
        <taxon>Tracheophyta</taxon>
        <taxon>Spermatophyta</taxon>
        <taxon>Magnoliopsida</taxon>
        <taxon>eudicotyledons</taxon>
        <taxon>Gunneridae</taxon>
        <taxon>Pentapetalae</taxon>
        <taxon>asterids</taxon>
        <taxon>campanulids</taxon>
        <taxon>Asterales</taxon>
        <taxon>Asteraceae</taxon>
        <taxon>Cichorioideae</taxon>
        <taxon>Cichorieae</taxon>
        <taxon>Cichoriinae</taxon>
        <taxon>Cichorium</taxon>
    </lineage>
</organism>